<feature type="region of interest" description="Disordered" evidence="1">
    <location>
        <begin position="1"/>
        <end position="26"/>
    </location>
</feature>
<proteinExistence type="predicted"/>
<keyword evidence="3" id="KW-1185">Reference proteome</keyword>
<sequence>MRSLLRRVAPESLPTREAPGATPLNGECWVVTGRTK</sequence>
<reference evidence="2 3" key="1">
    <citation type="submission" date="2019-05" db="EMBL/GenBank/DDBJ databases">
        <authorList>
            <person name="Karczewska-Golec J."/>
            <person name="Decewicz P."/>
            <person name="Golec P."/>
        </authorList>
    </citation>
    <scope>NUCLEOTIDE SEQUENCE [LARGE SCALE GENOMIC DNA]</scope>
</reference>
<evidence type="ECO:0000313" key="3">
    <source>
        <dbReference type="Proteomes" id="UP000315813"/>
    </source>
</evidence>
<protein>
    <submittedName>
        <fullName evidence="2">Uncharacterized protein</fullName>
    </submittedName>
</protein>
<accession>A0A4Y5TQY2</accession>
<dbReference type="EMBL" id="MK984681">
    <property type="protein sequence ID" value="QDB70991.1"/>
    <property type="molecule type" value="Genomic_DNA"/>
</dbReference>
<evidence type="ECO:0000313" key="2">
    <source>
        <dbReference type="EMBL" id="QDB70991.1"/>
    </source>
</evidence>
<organism evidence="2 3">
    <name type="scientific">Bordetella phage vB_BbrP_BB8</name>
    <dbReference type="NCBI Taxonomy" id="2587820"/>
    <lineage>
        <taxon>Viruses</taxon>
        <taxon>Duplodnaviria</taxon>
        <taxon>Heunggongvirae</taxon>
        <taxon>Uroviricota</taxon>
        <taxon>Caudoviricetes</taxon>
        <taxon>Autographivirales</taxon>
        <taxon>Autographivirales incertae sedis</taxon>
        <taxon>Vistulavirus</taxon>
        <taxon>Vistulavirus BB8</taxon>
    </lineage>
</organism>
<evidence type="ECO:0000256" key="1">
    <source>
        <dbReference type="SAM" id="MobiDB-lite"/>
    </source>
</evidence>
<name>A0A4Y5TQY2_9CAUD</name>
<dbReference type="Proteomes" id="UP000315813">
    <property type="component" value="Segment"/>
</dbReference>
<gene>
    <name evidence="2" type="ORF">bb8_p16</name>
</gene>